<dbReference type="Gene3D" id="3.30.9.10">
    <property type="entry name" value="D-Amino Acid Oxidase, subunit A, domain 2"/>
    <property type="match status" value="1"/>
</dbReference>
<keyword evidence="2" id="KW-0274">FAD</keyword>
<dbReference type="PANTHER" id="PTHR46865">
    <property type="entry name" value="OXIDOREDUCTASE-RELATED"/>
    <property type="match status" value="1"/>
</dbReference>
<feature type="domain" description="FAD-binding" evidence="4">
    <location>
        <begin position="5"/>
        <end position="357"/>
    </location>
</feature>
<dbReference type="GO" id="GO:0016491">
    <property type="term" value="F:oxidoreductase activity"/>
    <property type="evidence" value="ECO:0007669"/>
    <property type="project" value="UniProtKB-KW"/>
</dbReference>
<dbReference type="GO" id="GO:0071949">
    <property type="term" value="F:FAD binding"/>
    <property type="evidence" value="ECO:0007669"/>
    <property type="project" value="InterPro"/>
</dbReference>
<dbReference type="Gene3D" id="3.50.50.60">
    <property type="entry name" value="FAD/NAD(P)-binding domain"/>
    <property type="match status" value="1"/>
</dbReference>
<dbReference type="OrthoDB" id="655030at2759"/>
<evidence type="ECO:0000256" key="3">
    <source>
        <dbReference type="ARBA" id="ARBA00023002"/>
    </source>
</evidence>
<keyword evidence="1" id="KW-0285">Flavoprotein</keyword>
<accession>A0A1B9GQ05</accession>
<dbReference type="InterPro" id="IPR036188">
    <property type="entry name" value="FAD/NAD-bd_sf"/>
</dbReference>
<dbReference type="STRING" id="1296120.A0A1B9GQ05"/>
<reference evidence="6" key="2">
    <citation type="submission" date="2013-12" db="EMBL/GenBank/DDBJ databases">
        <title>Evolution of pathogenesis and genome organization in the Tremellales.</title>
        <authorList>
            <person name="Cuomo C."/>
            <person name="Litvintseva A."/>
            <person name="Heitman J."/>
            <person name="Chen Y."/>
            <person name="Sun S."/>
            <person name="Springer D."/>
            <person name="Dromer F."/>
            <person name="Young S."/>
            <person name="Zeng Q."/>
            <person name="Chapman S."/>
            <person name="Gujja S."/>
            <person name="Saif S."/>
            <person name="Birren B."/>
        </authorList>
    </citation>
    <scope>NUCLEOTIDE SEQUENCE [LARGE SCALE GENOMIC DNA]</scope>
    <source>
        <strain evidence="6">BCC8398</strain>
    </source>
</reference>
<dbReference type="Pfam" id="PF01494">
    <property type="entry name" value="FAD_binding_3"/>
    <property type="match status" value="1"/>
</dbReference>
<evidence type="ECO:0000313" key="6">
    <source>
        <dbReference type="Proteomes" id="UP000092666"/>
    </source>
</evidence>
<dbReference type="AlphaFoldDB" id="A0A1B9GQ05"/>
<proteinExistence type="predicted"/>
<reference evidence="5 6" key="1">
    <citation type="submission" date="2013-07" db="EMBL/GenBank/DDBJ databases">
        <title>The Genome Sequence of Cryptococcus heveanensis BCC8398.</title>
        <authorList>
            <consortium name="The Broad Institute Genome Sequencing Platform"/>
            <person name="Cuomo C."/>
            <person name="Litvintseva A."/>
            <person name="Chen Y."/>
            <person name="Heitman J."/>
            <person name="Sun S."/>
            <person name="Springer D."/>
            <person name="Dromer F."/>
            <person name="Young S.K."/>
            <person name="Zeng Q."/>
            <person name="Gargeya S."/>
            <person name="Fitzgerald M."/>
            <person name="Abouelleil A."/>
            <person name="Alvarado L."/>
            <person name="Berlin A.M."/>
            <person name="Chapman S.B."/>
            <person name="Dewar J."/>
            <person name="Goldberg J."/>
            <person name="Griggs A."/>
            <person name="Gujja S."/>
            <person name="Hansen M."/>
            <person name="Howarth C."/>
            <person name="Imamovic A."/>
            <person name="Larimer J."/>
            <person name="McCowan C."/>
            <person name="Murphy C."/>
            <person name="Pearson M."/>
            <person name="Priest M."/>
            <person name="Roberts A."/>
            <person name="Saif S."/>
            <person name="Shea T."/>
            <person name="Sykes S."/>
            <person name="Wortman J."/>
            <person name="Nusbaum C."/>
            <person name="Birren B."/>
        </authorList>
    </citation>
    <scope>NUCLEOTIDE SEQUENCE [LARGE SCALE GENOMIC DNA]</scope>
    <source>
        <strain evidence="5 6">BCC8398</strain>
    </source>
</reference>
<dbReference type="EMBL" id="KV700127">
    <property type="protein sequence ID" value="OCF33086.1"/>
    <property type="molecule type" value="Genomic_DNA"/>
</dbReference>
<keyword evidence="6" id="KW-1185">Reference proteome</keyword>
<dbReference type="Proteomes" id="UP000092666">
    <property type="component" value="Unassembled WGS sequence"/>
</dbReference>
<dbReference type="PRINTS" id="PR00420">
    <property type="entry name" value="RNGMNOXGNASE"/>
</dbReference>
<dbReference type="PANTHER" id="PTHR46865:SF2">
    <property type="entry name" value="MONOOXYGENASE"/>
    <property type="match status" value="1"/>
</dbReference>
<evidence type="ECO:0000256" key="2">
    <source>
        <dbReference type="ARBA" id="ARBA00022827"/>
    </source>
</evidence>
<dbReference type="SUPFAM" id="SSF51905">
    <property type="entry name" value="FAD/NAD(P)-binding domain"/>
    <property type="match status" value="1"/>
</dbReference>
<evidence type="ECO:0000259" key="4">
    <source>
        <dbReference type="Pfam" id="PF01494"/>
    </source>
</evidence>
<organism evidence="5 6">
    <name type="scientific">Kwoniella heveanensis BCC8398</name>
    <dbReference type="NCBI Taxonomy" id="1296120"/>
    <lineage>
        <taxon>Eukaryota</taxon>
        <taxon>Fungi</taxon>
        <taxon>Dikarya</taxon>
        <taxon>Basidiomycota</taxon>
        <taxon>Agaricomycotina</taxon>
        <taxon>Tremellomycetes</taxon>
        <taxon>Tremellales</taxon>
        <taxon>Cryptococcaceae</taxon>
        <taxon>Kwoniella</taxon>
    </lineage>
</organism>
<gene>
    <name evidence="5" type="ORF">I316_05131</name>
</gene>
<protein>
    <recommendedName>
        <fullName evidence="4">FAD-binding domain-containing protein</fullName>
    </recommendedName>
</protein>
<name>A0A1B9GQ05_9TREE</name>
<evidence type="ECO:0000313" key="5">
    <source>
        <dbReference type="EMBL" id="OCF33086.1"/>
    </source>
</evidence>
<dbReference type="InterPro" id="IPR002938">
    <property type="entry name" value="FAD-bd"/>
</dbReference>
<dbReference type="InterPro" id="IPR051704">
    <property type="entry name" value="FAD_aromatic-hydroxylase"/>
</dbReference>
<evidence type="ECO:0000256" key="1">
    <source>
        <dbReference type="ARBA" id="ARBA00022630"/>
    </source>
</evidence>
<keyword evidence="3" id="KW-0560">Oxidoreductase</keyword>
<sequence>MSGLNILVVGASIAGPMTAYWLTRAGAASVTVIERFPSLRTGGQNVDIRLSGVSVMRKIPGFEATVREHLAPLTGLGFVRADGTPIATMTQTGDAENQSLVSEYEIFRGDLSRLLYDLTKDHPRVKYIFGEQVSKIEQLDLDTDMITEQDTTGQEHASSSKKVRVTFANGTEPASYDLVVACDGATSRTRALGLGCGVRDHILPVGAWCAYFDTRSDLLNGSTIGVGYSAPGGRALTIGPKNKGSNIAVSMNSAPSGDHPDMLAFRAASAAGPDAVKRLVAERCAGMGWRAEELMAEMQAAGEQSFYASEWCQVKVPSLHRGGFVLAGDAGHAAGPTGAGTSLAMTAGYILAGELLRHKGDIGAGLRAYEDRIQPLVKDGQVIPPGVLSFMTPQTQWGIWVRDQIFKAVCFGMQYSWAFSWLSAWSPSFGKDKSELPNYEWVE</sequence>